<evidence type="ECO:0000256" key="5">
    <source>
        <dbReference type="ARBA" id="ARBA00022673"/>
    </source>
</evidence>
<evidence type="ECO:0000256" key="1">
    <source>
        <dbReference type="ARBA" id="ARBA00004651"/>
    </source>
</evidence>
<organism evidence="13 14">
    <name type="scientific">Meloidogyne javanica</name>
    <name type="common">Root-knot nematode worm</name>
    <dbReference type="NCBI Taxonomy" id="6303"/>
    <lineage>
        <taxon>Eukaryota</taxon>
        <taxon>Metazoa</taxon>
        <taxon>Ecdysozoa</taxon>
        <taxon>Nematoda</taxon>
        <taxon>Chromadorea</taxon>
        <taxon>Rhabditida</taxon>
        <taxon>Tylenchina</taxon>
        <taxon>Tylenchomorpha</taxon>
        <taxon>Tylenchoidea</taxon>
        <taxon>Meloidogynidae</taxon>
        <taxon>Meloidogyninae</taxon>
        <taxon>Meloidogyne</taxon>
        <taxon>Meloidogyne incognita group</taxon>
    </lineage>
</organism>
<protein>
    <submittedName>
        <fullName evidence="14">ANK_REP_REGION domain-containing protein</fullName>
    </submittedName>
</protein>
<keyword evidence="8" id="KW-0406">Ion transport</keyword>
<dbReference type="SMART" id="SM00248">
    <property type="entry name" value="ANK"/>
    <property type="match status" value="4"/>
</dbReference>
<evidence type="ECO:0000256" key="6">
    <source>
        <dbReference type="ARBA" id="ARBA00022737"/>
    </source>
</evidence>
<dbReference type="Pfam" id="PF00023">
    <property type="entry name" value="Ank"/>
    <property type="match status" value="1"/>
</dbReference>
<evidence type="ECO:0000256" key="4">
    <source>
        <dbReference type="ARBA" id="ARBA00022568"/>
    </source>
</evidence>
<sequence length="725" mass="82710">MAAHVQPSSDKQHKLYQLVDMHGGGELIKWMRYARKGGDYAIVDGYFETTIKQAMYQAGKGKLQSVAELVKSRNKERNEHLGAFSRKKGKGKSGPNILDDFNQDQENQGDLKKALKLLDGGKGGKGDAKYREIVWKIEERGSMGENLVGCCLMQGGPIHTELAIRLLNQFPKLVNDVMLSEDYYGLSPLHQAIVNEDPSLCNYLLQHGADVNQRCYGAFFCPDDQKGSRTDSLEHEYVELSLKTDYGGRMYFGEYPLAFAACTNQFDCYRLLRAKKADPNSQDTNGNGTTCLHMTVIHENMEMLKLVYDTGGRLQLLNKQNLTPLTLAAKLAKKKMFQQILQLERVVTGGNISYTGEVVNNGSISPIDMISFVKMEEAPIMDSGLFGFSLHSPFYEHPRCHLWHYTVFGIQGYIRMVCEPLTIAIVLFQLAGELWDIHSIGHVRWWQILITFPTKIFYKMSLLLIIGVVPIRFACGLGDFMLFLDNMFSISAVYLYYCRAVKFVGPFVLMIYKIITQDLLRFFLIYFVFLFGFSQGFYIVFLSCERARLDREKAQTSDPLDATSNIIKNPFEAVIRVFIMTTGEYQTFYGDMSTCQEPTMSTIGKILFFIYEVFSSLMQFNWAQVILMIELSTSPKARLMALLEYSRPIGTDKRKRAFVVNKKIEVDSETERMRKEQQANAVREERKMILKRKMKDAMNREGRKSGMRPATSYLIPPNTAGRKDM</sequence>
<feature type="transmembrane region" description="Helical" evidence="12">
    <location>
        <begin position="519"/>
        <end position="541"/>
    </location>
</feature>
<feature type="repeat" description="ANK" evidence="10">
    <location>
        <begin position="287"/>
        <end position="319"/>
    </location>
</feature>
<dbReference type="InterPro" id="IPR036770">
    <property type="entry name" value="Ankyrin_rpt-contain_sf"/>
</dbReference>
<dbReference type="AlphaFoldDB" id="A0A915MCB1"/>
<keyword evidence="4" id="KW-0109">Calcium transport</keyword>
<keyword evidence="7" id="KW-0106">Calcium</keyword>
<dbReference type="InterPro" id="IPR002110">
    <property type="entry name" value="Ankyrin_rpt"/>
</dbReference>
<keyword evidence="12" id="KW-0472">Membrane</keyword>
<feature type="repeat" description="ANK" evidence="10">
    <location>
        <begin position="184"/>
        <end position="216"/>
    </location>
</feature>
<evidence type="ECO:0000256" key="2">
    <source>
        <dbReference type="ARBA" id="ARBA00022448"/>
    </source>
</evidence>
<dbReference type="Proteomes" id="UP000887561">
    <property type="component" value="Unplaced"/>
</dbReference>
<dbReference type="GO" id="GO:0005886">
    <property type="term" value="C:plasma membrane"/>
    <property type="evidence" value="ECO:0007669"/>
    <property type="project" value="UniProtKB-SubCell"/>
</dbReference>
<evidence type="ECO:0000256" key="7">
    <source>
        <dbReference type="ARBA" id="ARBA00022837"/>
    </source>
</evidence>
<keyword evidence="9" id="KW-0407">Ion channel</keyword>
<feature type="transmembrane region" description="Helical" evidence="12">
    <location>
        <begin position="494"/>
        <end position="512"/>
    </location>
</feature>
<dbReference type="WBParaSite" id="scaffold35388_cov263.g22453">
    <property type="protein sequence ID" value="scaffold35388_cov263.g22453"/>
    <property type="gene ID" value="scaffold35388_cov263.g22453"/>
</dbReference>
<evidence type="ECO:0000256" key="9">
    <source>
        <dbReference type="ARBA" id="ARBA00023303"/>
    </source>
</evidence>
<evidence type="ECO:0000313" key="13">
    <source>
        <dbReference type="Proteomes" id="UP000887561"/>
    </source>
</evidence>
<dbReference type="PROSITE" id="PS50088">
    <property type="entry name" value="ANK_REPEAT"/>
    <property type="match status" value="2"/>
</dbReference>
<keyword evidence="3" id="KW-1003">Cell membrane</keyword>
<dbReference type="Gene3D" id="1.25.40.20">
    <property type="entry name" value="Ankyrin repeat-containing domain"/>
    <property type="match status" value="1"/>
</dbReference>
<feature type="region of interest" description="Disordered" evidence="11">
    <location>
        <begin position="694"/>
        <end position="725"/>
    </location>
</feature>
<keyword evidence="2" id="KW-0813">Transport</keyword>
<dbReference type="InterPro" id="IPR024862">
    <property type="entry name" value="TRPV"/>
</dbReference>
<dbReference type="PANTHER" id="PTHR10582">
    <property type="entry name" value="TRANSIENT RECEPTOR POTENTIAL ION CHANNEL PROTEIN"/>
    <property type="match status" value="1"/>
</dbReference>
<evidence type="ECO:0000256" key="3">
    <source>
        <dbReference type="ARBA" id="ARBA00022475"/>
    </source>
</evidence>
<dbReference type="PANTHER" id="PTHR10582:SF30">
    <property type="entry name" value="ION TRANSPORT DOMAIN-CONTAINING PROTEIN"/>
    <property type="match status" value="1"/>
</dbReference>
<keyword evidence="10" id="KW-0040">ANK repeat</keyword>
<keyword evidence="6" id="KW-0677">Repeat</keyword>
<name>A0A915MCB1_MELJA</name>
<feature type="region of interest" description="Disordered" evidence="11">
    <location>
        <begin position="77"/>
        <end position="98"/>
    </location>
</feature>
<keyword evidence="12" id="KW-1133">Transmembrane helix</keyword>
<comment type="subcellular location">
    <subcellularLocation>
        <location evidence="1">Cell membrane</location>
        <topology evidence="1">Multi-pass membrane protein</topology>
    </subcellularLocation>
</comment>
<evidence type="ECO:0000256" key="8">
    <source>
        <dbReference type="ARBA" id="ARBA00023065"/>
    </source>
</evidence>
<feature type="transmembrane region" description="Helical" evidence="12">
    <location>
        <begin position="456"/>
        <end position="474"/>
    </location>
</feature>
<dbReference type="GO" id="GO:0098703">
    <property type="term" value="P:calcium ion import across plasma membrane"/>
    <property type="evidence" value="ECO:0007669"/>
    <property type="project" value="TreeGrafter"/>
</dbReference>
<evidence type="ECO:0000256" key="12">
    <source>
        <dbReference type="SAM" id="Phobius"/>
    </source>
</evidence>
<reference evidence="14" key="1">
    <citation type="submission" date="2022-11" db="UniProtKB">
        <authorList>
            <consortium name="WormBaseParasite"/>
        </authorList>
    </citation>
    <scope>IDENTIFICATION</scope>
</reference>
<proteinExistence type="predicted"/>
<evidence type="ECO:0000313" key="14">
    <source>
        <dbReference type="WBParaSite" id="scaffold35388_cov263.g22453"/>
    </source>
</evidence>
<dbReference type="SUPFAM" id="SSF48403">
    <property type="entry name" value="Ankyrin repeat"/>
    <property type="match status" value="1"/>
</dbReference>
<keyword evidence="13" id="KW-1185">Reference proteome</keyword>
<keyword evidence="5" id="KW-0107">Calcium channel</keyword>
<evidence type="ECO:0000256" key="10">
    <source>
        <dbReference type="PROSITE-ProRule" id="PRU00023"/>
    </source>
</evidence>
<dbReference type="GO" id="GO:0005262">
    <property type="term" value="F:calcium channel activity"/>
    <property type="evidence" value="ECO:0007669"/>
    <property type="project" value="UniProtKB-KW"/>
</dbReference>
<dbReference type="PROSITE" id="PS50297">
    <property type="entry name" value="ANK_REP_REGION"/>
    <property type="match status" value="1"/>
</dbReference>
<keyword evidence="12" id="KW-0812">Transmembrane</keyword>
<evidence type="ECO:0000256" key="11">
    <source>
        <dbReference type="SAM" id="MobiDB-lite"/>
    </source>
</evidence>
<feature type="compositionally biased region" description="Basic and acidic residues" evidence="11">
    <location>
        <begin position="695"/>
        <end position="704"/>
    </location>
</feature>
<dbReference type="Pfam" id="PF12796">
    <property type="entry name" value="Ank_2"/>
    <property type="match status" value="1"/>
</dbReference>
<accession>A0A915MCB1</accession>